<keyword evidence="1" id="KW-0812">Transmembrane</keyword>
<comment type="caution">
    <text evidence="2">The sequence shown here is derived from an EMBL/GenBank/DDBJ whole genome shotgun (WGS) entry which is preliminary data.</text>
</comment>
<name>A0A811Z1A7_NYCPR</name>
<keyword evidence="1" id="KW-0472">Membrane</keyword>
<accession>A0A811Z1A7</accession>
<dbReference type="AlphaFoldDB" id="A0A811Z1A7"/>
<feature type="transmembrane region" description="Helical" evidence="1">
    <location>
        <begin position="33"/>
        <end position="52"/>
    </location>
</feature>
<protein>
    <submittedName>
        <fullName evidence="2">(raccoon dog) hypothetical protein</fullName>
    </submittedName>
</protein>
<evidence type="ECO:0000313" key="2">
    <source>
        <dbReference type="EMBL" id="CAD7682561.1"/>
    </source>
</evidence>
<dbReference type="EMBL" id="CAJHUB010000754">
    <property type="protein sequence ID" value="CAD7682561.1"/>
    <property type="molecule type" value="Genomic_DNA"/>
</dbReference>
<keyword evidence="1" id="KW-1133">Transmembrane helix</keyword>
<dbReference type="Proteomes" id="UP000645828">
    <property type="component" value="Unassembled WGS sequence"/>
</dbReference>
<keyword evidence="3" id="KW-1185">Reference proteome</keyword>
<evidence type="ECO:0000256" key="1">
    <source>
        <dbReference type="SAM" id="Phobius"/>
    </source>
</evidence>
<proteinExistence type="predicted"/>
<organism evidence="2 3">
    <name type="scientific">Nyctereutes procyonoides</name>
    <name type="common">Raccoon dog</name>
    <name type="synonym">Canis procyonoides</name>
    <dbReference type="NCBI Taxonomy" id="34880"/>
    <lineage>
        <taxon>Eukaryota</taxon>
        <taxon>Metazoa</taxon>
        <taxon>Chordata</taxon>
        <taxon>Craniata</taxon>
        <taxon>Vertebrata</taxon>
        <taxon>Euteleostomi</taxon>
        <taxon>Mammalia</taxon>
        <taxon>Eutheria</taxon>
        <taxon>Laurasiatheria</taxon>
        <taxon>Carnivora</taxon>
        <taxon>Caniformia</taxon>
        <taxon>Canidae</taxon>
        <taxon>Nyctereutes</taxon>
    </lineage>
</organism>
<sequence length="121" mass="13514">MQSQKRYTGLNLKMNSRNVTDNMTFVTKSSNKNLILFFNKIQATIIGIWLLSFSPYFFYHNSLCMGSTSKGVGLWGCAQMGFLVLLIMPVLILLVAMELLGSTKGHDTCPSCQCHGPEQKN</sequence>
<evidence type="ECO:0000313" key="3">
    <source>
        <dbReference type="Proteomes" id="UP000645828"/>
    </source>
</evidence>
<reference evidence="2" key="1">
    <citation type="submission" date="2020-12" db="EMBL/GenBank/DDBJ databases">
        <authorList>
            <consortium name="Molecular Ecology Group"/>
        </authorList>
    </citation>
    <scope>NUCLEOTIDE SEQUENCE</scope>
    <source>
        <strain evidence="2">TBG_1078</strain>
    </source>
</reference>
<feature type="transmembrane region" description="Helical" evidence="1">
    <location>
        <begin position="72"/>
        <end position="96"/>
    </location>
</feature>
<gene>
    <name evidence="2" type="ORF">NYPRO_LOCUS15353</name>
</gene>